<organism evidence="1 2">
    <name type="scientific">Aspergillus saccharolyticus JOP 1030-1</name>
    <dbReference type="NCBI Taxonomy" id="1450539"/>
    <lineage>
        <taxon>Eukaryota</taxon>
        <taxon>Fungi</taxon>
        <taxon>Dikarya</taxon>
        <taxon>Ascomycota</taxon>
        <taxon>Pezizomycotina</taxon>
        <taxon>Eurotiomycetes</taxon>
        <taxon>Eurotiomycetidae</taxon>
        <taxon>Eurotiales</taxon>
        <taxon>Aspergillaceae</taxon>
        <taxon>Aspergillus</taxon>
        <taxon>Aspergillus subgen. Circumdati</taxon>
    </lineage>
</organism>
<protein>
    <recommendedName>
        <fullName evidence="3">SnoaL-like domain-containing protein</fullName>
    </recommendedName>
</protein>
<proteinExistence type="predicted"/>
<accession>A0A319AKI9</accession>
<dbReference type="EMBL" id="KZ821225">
    <property type="protein sequence ID" value="PYH47132.1"/>
    <property type="molecule type" value="Genomic_DNA"/>
</dbReference>
<dbReference type="RefSeq" id="XP_025433114.1">
    <property type="nucleotide sequence ID" value="XM_025577985.1"/>
</dbReference>
<sequence>MCGRIDLNWRAEDLHDISTRGILIWTDLDEHLAQTLKSESTRTLPARIANCHTNIVIFVLSGLCFPVIACQIEYINPLAGGTLQRLCYTSTNKPDTHRKAYTQETESIDTMIPLPKTTTQPTTDSEVTIPLLYYVQRIQRLIYEMPSDEEAIQMVTDTFSPDATFEWNYEQLDLDGFKNFVNNWRTRYTFLDFQFHEAVASPNPDDEQGRGGTIGFAMRGRVLGKEDSKMYEGKVHAIYKVVWVPGADGSPDRRLITNSNQVLQGPYVIEEER</sequence>
<dbReference type="OrthoDB" id="4468602at2759"/>
<reference evidence="1 2" key="1">
    <citation type="submission" date="2016-12" db="EMBL/GenBank/DDBJ databases">
        <title>The genomes of Aspergillus section Nigri reveals drivers in fungal speciation.</title>
        <authorList>
            <consortium name="DOE Joint Genome Institute"/>
            <person name="Vesth T.C."/>
            <person name="Nybo J."/>
            <person name="Theobald S."/>
            <person name="Brandl J."/>
            <person name="Frisvad J.C."/>
            <person name="Nielsen K.F."/>
            <person name="Lyhne E.K."/>
            <person name="Kogle M.E."/>
            <person name="Kuo A."/>
            <person name="Riley R."/>
            <person name="Clum A."/>
            <person name="Nolan M."/>
            <person name="Lipzen A."/>
            <person name="Salamov A."/>
            <person name="Henrissat B."/>
            <person name="Wiebenga A."/>
            <person name="De Vries R.P."/>
            <person name="Grigoriev I.V."/>
            <person name="Mortensen U.H."/>
            <person name="Andersen M.R."/>
            <person name="Baker S.E."/>
        </authorList>
    </citation>
    <scope>NUCLEOTIDE SEQUENCE [LARGE SCALE GENOMIC DNA]</scope>
    <source>
        <strain evidence="1 2">JOP 1030-1</strain>
    </source>
</reference>
<gene>
    <name evidence="1" type="ORF">BP01DRAFT_390247</name>
</gene>
<dbReference type="AlphaFoldDB" id="A0A319AKI9"/>
<evidence type="ECO:0000313" key="2">
    <source>
        <dbReference type="Proteomes" id="UP000248349"/>
    </source>
</evidence>
<dbReference type="Proteomes" id="UP000248349">
    <property type="component" value="Unassembled WGS sequence"/>
</dbReference>
<evidence type="ECO:0000313" key="1">
    <source>
        <dbReference type="EMBL" id="PYH47132.1"/>
    </source>
</evidence>
<keyword evidence="2" id="KW-1185">Reference proteome</keyword>
<dbReference type="GeneID" id="37079214"/>
<evidence type="ECO:0008006" key="3">
    <source>
        <dbReference type="Google" id="ProtNLM"/>
    </source>
</evidence>
<name>A0A319AKI9_9EURO</name>